<dbReference type="RefSeq" id="WP_209851022.1">
    <property type="nucleotide sequence ID" value="NZ_JAGGJV010000003.1"/>
</dbReference>
<name>A0ABS4EKG8_9HYPH</name>
<evidence type="ECO:0000256" key="1">
    <source>
        <dbReference type="SAM" id="Phobius"/>
    </source>
</evidence>
<organism evidence="2 3">
    <name type="scientific">Rhizobium herbae</name>
    <dbReference type="NCBI Taxonomy" id="508661"/>
    <lineage>
        <taxon>Bacteria</taxon>
        <taxon>Pseudomonadati</taxon>
        <taxon>Pseudomonadota</taxon>
        <taxon>Alphaproteobacteria</taxon>
        <taxon>Hyphomicrobiales</taxon>
        <taxon>Rhizobiaceae</taxon>
        <taxon>Rhizobium/Agrobacterium group</taxon>
        <taxon>Rhizobium</taxon>
    </lineage>
</organism>
<dbReference type="Proteomes" id="UP000823786">
    <property type="component" value="Unassembled WGS sequence"/>
</dbReference>
<evidence type="ECO:0000313" key="3">
    <source>
        <dbReference type="Proteomes" id="UP000823786"/>
    </source>
</evidence>
<feature type="transmembrane region" description="Helical" evidence="1">
    <location>
        <begin position="14"/>
        <end position="39"/>
    </location>
</feature>
<keyword evidence="1" id="KW-1133">Transmembrane helix</keyword>
<evidence type="ECO:0000313" key="2">
    <source>
        <dbReference type="EMBL" id="MBP1858408.1"/>
    </source>
</evidence>
<evidence type="ECO:0008006" key="4">
    <source>
        <dbReference type="Google" id="ProtNLM"/>
    </source>
</evidence>
<keyword evidence="1" id="KW-0812">Transmembrane</keyword>
<gene>
    <name evidence="2" type="ORF">J2Z75_001916</name>
</gene>
<accession>A0ABS4EKG8</accession>
<protein>
    <recommendedName>
        <fullName evidence="4">NusG domain-containing protein</fullName>
    </recommendedName>
</protein>
<reference evidence="2 3" key="1">
    <citation type="submission" date="2021-03" db="EMBL/GenBank/DDBJ databases">
        <title>Genomic Encyclopedia of Type Strains, Phase IV (KMG-IV): sequencing the most valuable type-strain genomes for metagenomic binning, comparative biology and taxonomic classification.</title>
        <authorList>
            <person name="Goeker M."/>
        </authorList>
    </citation>
    <scope>NUCLEOTIDE SEQUENCE [LARGE SCALE GENOMIC DNA]</scope>
    <source>
        <strain evidence="2 3">DSM 26427</strain>
    </source>
</reference>
<keyword evidence="1" id="KW-0472">Membrane</keyword>
<comment type="caution">
    <text evidence="2">The sequence shown here is derived from an EMBL/GenBank/DDBJ whole genome shotgun (WGS) entry which is preliminary data.</text>
</comment>
<dbReference type="EMBL" id="JAGGJV010000003">
    <property type="protein sequence ID" value="MBP1858408.1"/>
    <property type="molecule type" value="Genomic_DNA"/>
</dbReference>
<keyword evidence="3" id="KW-1185">Reference proteome</keyword>
<sequence>MFDVVSMYKSFSALLPWLIGAILLVSVWGFFWVSGWAIVVDETQGVQTAVITNSGGAEQKLHRLWNGFFYTIPQMDGVIEVRCADGTRKQWGYVPPISIRNCGSSGKRLAKGWLVEIDPPLGGFYCHASCRFMGSRLNL</sequence>
<proteinExistence type="predicted"/>